<keyword evidence="7" id="KW-1185">Reference proteome</keyword>
<evidence type="ECO:0000256" key="4">
    <source>
        <dbReference type="ARBA" id="ARBA00023319"/>
    </source>
</evidence>
<evidence type="ECO:0000259" key="5">
    <source>
        <dbReference type="PROSITE" id="PS50835"/>
    </source>
</evidence>
<dbReference type="PANTHER" id="PTHR44337:SF20">
    <property type="entry name" value="CARCINOEMBRYONIC ANTIGEN-RELATED CELL ADHESION MOLECULE 5-RELATED"/>
    <property type="match status" value="1"/>
</dbReference>
<gene>
    <name evidence="6" type="ORF">EXN66_Car007796</name>
</gene>
<evidence type="ECO:0000256" key="3">
    <source>
        <dbReference type="ARBA" id="ARBA00023180"/>
    </source>
</evidence>
<dbReference type="InterPro" id="IPR052598">
    <property type="entry name" value="IgSF_CEA-related"/>
</dbReference>
<evidence type="ECO:0000313" key="7">
    <source>
        <dbReference type="Proteomes" id="UP000503349"/>
    </source>
</evidence>
<dbReference type="EMBL" id="CM015718">
    <property type="protein sequence ID" value="KAF3692120.1"/>
    <property type="molecule type" value="Genomic_DNA"/>
</dbReference>
<evidence type="ECO:0000313" key="6">
    <source>
        <dbReference type="EMBL" id="KAF3692120.1"/>
    </source>
</evidence>
<organism evidence="6 7">
    <name type="scientific">Channa argus</name>
    <name type="common">Northern snakehead</name>
    <name type="synonym">Ophicephalus argus</name>
    <dbReference type="NCBI Taxonomy" id="215402"/>
    <lineage>
        <taxon>Eukaryota</taxon>
        <taxon>Metazoa</taxon>
        <taxon>Chordata</taxon>
        <taxon>Craniata</taxon>
        <taxon>Vertebrata</taxon>
        <taxon>Euteleostomi</taxon>
        <taxon>Actinopterygii</taxon>
        <taxon>Neopterygii</taxon>
        <taxon>Teleostei</taxon>
        <taxon>Neoteleostei</taxon>
        <taxon>Acanthomorphata</taxon>
        <taxon>Anabantaria</taxon>
        <taxon>Anabantiformes</taxon>
        <taxon>Channoidei</taxon>
        <taxon>Channidae</taxon>
        <taxon>Channa</taxon>
    </lineage>
</organism>
<keyword evidence="4" id="KW-0393">Immunoglobulin domain</keyword>
<dbReference type="InterPro" id="IPR007110">
    <property type="entry name" value="Ig-like_dom"/>
</dbReference>
<dbReference type="InterPro" id="IPR013151">
    <property type="entry name" value="Immunoglobulin_dom"/>
</dbReference>
<dbReference type="InterPro" id="IPR003599">
    <property type="entry name" value="Ig_sub"/>
</dbReference>
<dbReference type="Proteomes" id="UP000503349">
    <property type="component" value="Chromosome 7"/>
</dbReference>
<keyword evidence="3" id="KW-0325">Glycoprotein</keyword>
<name>A0A6G1PP87_CHAAH</name>
<dbReference type="Pfam" id="PF00047">
    <property type="entry name" value="ig"/>
    <property type="match status" value="1"/>
</dbReference>
<dbReference type="InterPro" id="IPR003598">
    <property type="entry name" value="Ig_sub2"/>
</dbReference>
<dbReference type="PROSITE" id="PS50835">
    <property type="entry name" value="IG_LIKE"/>
    <property type="match status" value="2"/>
</dbReference>
<dbReference type="Gene3D" id="2.60.40.10">
    <property type="entry name" value="Immunoglobulins"/>
    <property type="match status" value="3"/>
</dbReference>
<reference evidence="7" key="2">
    <citation type="submission" date="2019-02" db="EMBL/GenBank/DDBJ databases">
        <title>Opniocepnalus argus Var Kimnra genome.</title>
        <authorList>
            <person name="Zhou C."/>
            <person name="Xiao S."/>
        </authorList>
    </citation>
    <scope>NUCLEOTIDE SEQUENCE [LARGE SCALE GENOMIC DNA]</scope>
</reference>
<dbReference type="AlphaFoldDB" id="A0A6G1PP87"/>
<dbReference type="Pfam" id="PF13927">
    <property type="entry name" value="Ig_3"/>
    <property type="match status" value="1"/>
</dbReference>
<feature type="domain" description="Ig-like" evidence="5">
    <location>
        <begin position="165"/>
        <end position="243"/>
    </location>
</feature>
<keyword evidence="1" id="KW-0732">Signal</keyword>
<protein>
    <submittedName>
        <fullName evidence="6">Carcinoembryonic antigen-related cell adhesion molecule 6</fullName>
    </submittedName>
</protein>
<sequence>MKTAVTDFILLGILSDSIGPDYVGRITLSKSTGSLELRNLTLSDSGGYRVTLTVDGGNQETGSTRLEILDPVSNVMVTVSDIDLVEFNSSVRLSCSSSGSSLSFLWLNGSSEVTARDRVQLTDGGSTLTIVNVTRYDQGPFTCKVSNAVSNGTSEPVKFSISYGPDDVNLKKIPSQVHYALGSNVDLSCSAVSSPSVQFKWFLNGDLLPDPGPDLRLMNIQINQTGNYSCQAFNNKTLRYQMSQPAAIIVLGKSE</sequence>
<dbReference type="SUPFAM" id="SSF48726">
    <property type="entry name" value="Immunoglobulin"/>
    <property type="match status" value="3"/>
</dbReference>
<dbReference type="CDD" id="cd00096">
    <property type="entry name" value="Ig"/>
    <property type="match status" value="1"/>
</dbReference>
<proteinExistence type="predicted"/>
<dbReference type="InterPro" id="IPR013783">
    <property type="entry name" value="Ig-like_fold"/>
</dbReference>
<dbReference type="SMART" id="SM00409">
    <property type="entry name" value="IG"/>
    <property type="match status" value="3"/>
</dbReference>
<dbReference type="InterPro" id="IPR036179">
    <property type="entry name" value="Ig-like_dom_sf"/>
</dbReference>
<dbReference type="SMART" id="SM00408">
    <property type="entry name" value="IGc2"/>
    <property type="match status" value="2"/>
</dbReference>
<keyword evidence="2" id="KW-1015">Disulfide bond</keyword>
<evidence type="ECO:0000256" key="1">
    <source>
        <dbReference type="ARBA" id="ARBA00022729"/>
    </source>
</evidence>
<feature type="domain" description="Ig-like" evidence="5">
    <location>
        <begin position="71"/>
        <end position="160"/>
    </location>
</feature>
<reference evidence="6 7" key="1">
    <citation type="submission" date="2019-02" db="EMBL/GenBank/DDBJ databases">
        <title>Opniocepnalus argus genome.</title>
        <authorList>
            <person name="Zhou C."/>
            <person name="Xiao S."/>
        </authorList>
    </citation>
    <scope>NUCLEOTIDE SEQUENCE [LARGE SCALE GENOMIC DNA]</scope>
    <source>
        <strain evidence="6">OARG1902GOOAL</strain>
        <tissue evidence="6">Muscle</tissue>
    </source>
</reference>
<accession>A0A6G1PP87</accession>
<evidence type="ECO:0000256" key="2">
    <source>
        <dbReference type="ARBA" id="ARBA00023157"/>
    </source>
</evidence>
<dbReference type="PANTHER" id="PTHR44337">
    <property type="entry name" value="CARCINOEMBRYONIC ANTIGEN-RELATED CELL ADHESION MOLECULE 8"/>
    <property type="match status" value="1"/>
</dbReference>